<dbReference type="EMBL" id="JAPTMU010000005">
    <property type="protein sequence ID" value="KAJ4942827.1"/>
    <property type="molecule type" value="Genomic_DNA"/>
</dbReference>
<evidence type="ECO:0000313" key="1">
    <source>
        <dbReference type="EMBL" id="KAJ4942827.1"/>
    </source>
</evidence>
<reference evidence="1" key="1">
    <citation type="submission" date="2022-11" db="EMBL/GenBank/DDBJ databases">
        <title>Chromosome-level genome of Pogonophryne albipinna.</title>
        <authorList>
            <person name="Jo E."/>
        </authorList>
    </citation>
    <scope>NUCLEOTIDE SEQUENCE</scope>
    <source>
        <strain evidence="1">SGF0006</strain>
        <tissue evidence="1">Muscle</tissue>
    </source>
</reference>
<accession>A0AAD6BFV4</accession>
<dbReference type="Proteomes" id="UP001219934">
    <property type="component" value="Unassembled WGS sequence"/>
</dbReference>
<evidence type="ECO:0000313" key="2">
    <source>
        <dbReference type="Proteomes" id="UP001219934"/>
    </source>
</evidence>
<name>A0AAD6BFV4_9TELE</name>
<sequence length="98" mass="10804">MATLHTHINTSIIEDLWLSGGGGVCFSRLSVRLPLCSTRTQSKKLDEKSRSPSGVLAPRRAFPEHEAAIPVFLELAEYNLYTENGTYSISLPLFPAMP</sequence>
<dbReference type="AlphaFoldDB" id="A0AAD6BFV4"/>
<keyword evidence="2" id="KW-1185">Reference proteome</keyword>
<comment type="caution">
    <text evidence="1">The sequence shown here is derived from an EMBL/GenBank/DDBJ whole genome shotgun (WGS) entry which is preliminary data.</text>
</comment>
<feature type="non-terminal residue" evidence="1">
    <location>
        <position position="98"/>
    </location>
</feature>
<protein>
    <submittedName>
        <fullName evidence="1">Uncharacterized protein</fullName>
    </submittedName>
</protein>
<organism evidence="1 2">
    <name type="scientific">Pogonophryne albipinna</name>
    <dbReference type="NCBI Taxonomy" id="1090488"/>
    <lineage>
        <taxon>Eukaryota</taxon>
        <taxon>Metazoa</taxon>
        <taxon>Chordata</taxon>
        <taxon>Craniata</taxon>
        <taxon>Vertebrata</taxon>
        <taxon>Euteleostomi</taxon>
        <taxon>Actinopterygii</taxon>
        <taxon>Neopterygii</taxon>
        <taxon>Teleostei</taxon>
        <taxon>Neoteleostei</taxon>
        <taxon>Acanthomorphata</taxon>
        <taxon>Eupercaria</taxon>
        <taxon>Perciformes</taxon>
        <taxon>Notothenioidei</taxon>
        <taxon>Pogonophryne</taxon>
    </lineage>
</organism>
<gene>
    <name evidence="1" type="ORF">JOQ06_005339</name>
</gene>
<proteinExistence type="predicted"/>